<reference evidence="2" key="1">
    <citation type="submission" date="2013-10" db="EMBL/GenBank/DDBJ databases">
        <title>Genome sequencing of Onchocerca volvulus.</title>
        <authorList>
            <person name="Cotton J."/>
            <person name="Tsai J."/>
            <person name="Stanley E."/>
            <person name="Tracey A."/>
            <person name="Holroyd N."/>
            <person name="Lustigman S."/>
            <person name="Berriman M."/>
        </authorList>
    </citation>
    <scope>NUCLEOTIDE SEQUENCE</scope>
</reference>
<proteinExistence type="predicted"/>
<evidence type="ECO:0000313" key="2">
    <source>
        <dbReference type="Proteomes" id="UP000024404"/>
    </source>
</evidence>
<dbReference type="Proteomes" id="UP000024404">
    <property type="component" value="Unassembled WGS sequence"/>
</dbReference>
<dbReference type="EMBL" id="CMVM020000076">
    <property type="status" value="NOT_ANNOTATED_CDS"/>
    <property type="molecule type" value="Genomic_DNA"/>
</dbReference>
<dbReference type="AlphaFoldDB" id="A0A8R1XV62"/>
<reference evidence="1" key="2">
    <citation type="submission" date="2022-06" db="UniProtKB">
        <authorList>
            <consortium name="EnsemblMetazoa"/>
        </authorList>
    </citation>
    <scope>IDENTIFICATION</scope>
</reference>
<sequence>MSGHVTSFPPLFKISGLFEVKEKEWLRKWCWDGYGIDALCQRQKRDPTFFEPNYIRTSSILEVKMKKYRWKKGNEEGWCRVNREYGHQTRGKKVQGKWYEEERSMYRWREQRSIGRKGKRRNEERLK</sequence>
<protein>
    <submittedName>
        <fullName evidence="1">Uncharacterized protein</fullName>
    </submittedName>
</protein>
<organism evidence="1 2">
    <name type="scientific">Onchocerca volvulus</name>
    <dbReference type="NCBI Taxonomy" id="6282"/>
    <lineage>
        <taxon>Eukaryota</taxon>
        <taxon>Metazoa</taxon>
        <taxon>Ecdysozoa</taxon>
        <taxon>Nematoda</taxon>
        <taxon>Chromadorea</taxon>
        <taxon>Rhabditida</taxon>
        <taxon>Spirurina</taxon>
        <taxon>Spiruromorpha</taxon>
        <taxon>Filarioidea</taxon>
        <taxon>Onchocercidae</taxon>
        <taxon>Onchocerca</taxon>
    </lineage>
</organism>
<evidence type="ECO:0000313" key="1">
    <source>
        <dbReference type="EnsemblMetazoa" id="OVOC2871.1"/>
    </source>
</evidence>
<dbReference type="EnsemblMetazoa" id="OVOC2871.1">
    <property type="protein sequence ID" value="OVOC2871.1"/>
    <property type="gene ID" value="WBGene00239680"/>
</dbReference>
<accession>A0A8R1XV62</accession>
<name>A0A8R1XV62_ONCVO</name>
<keyword evidence="2" id="KW-1185">Reference proteome</keyword>